<comment type="catalytic activity">
    <reaction evidence="16 17 19">
        <text>(6S)-NADPHX + ADP = AMP + phosphate + NADPH + H(+)</text>
        <dbReference type="Rhea" id="RHEA:32235"/>
        <dbReference type="ChEBI" id="CHEBI:15378"/>
        <dbReference type="ChEBI" id="CHEBI:43474"/>
        <dbReference type="ChEBI" id="CHEBI:57783"/>
        <dbReference type="ChEBI" id="CHEBI:64076"/>
        <dbReference type="ChEBI" id="CHEBI:456215"/>
        <dbReference type="ChEBI" id="CHEBI:456216"/>
        <dbReference type="EC" id="4.2.1.136"/>
    </reaction>
</comment>
<comment type="cofactor">
    <cofactor evidence="17">
        <name>Mg(2+)</name>
        <dbReference type="ChEBI" id="CHEBI:18420"/>
    </cofactor>
</comment>
<dbReference type="Gene3D" id="3.40.50.10260">
    <property type="entry name" value="YjeF N-terminal domain"/>
    <property type="match status" value="1"/>
</dbReference>
<dbReference type="GO" id="GO:0005524">
    <property type="term" value="F:ATP binding"/>
    <property type="evidence" value="ECO:0007669"/>
    <property type="project" value="UniProtKB-UniRule"/>
</dbReference>
<comment type="catalytic activity">
    <reaction evidence="15 17 19">
        <text>(6S)-NADHX + ADP = AMP + phosphate + NADH + H(+)</text>
        <dbReference type="Rhea" id="RHEA:32223"/>
        <dbReference type="ChEBI" id="CHEBI:15378"/>
        <dbReference type="ChEBI" id="CHEBI:43474"/>
        <dbReference type="ChEBI" id="CHEBI:57945"/>
        <dbReference type="ChEBI" id="CHEBI:64074"/>
        <dbReference type="ChEBI" id="CHEBI:456215"/>
        <dbReference type="ChEBI" id="CHEBI:456216"/>
        <dbReference type="EC" id="4.2.1.136"/>
    </reaction>
</comment>
<dbReference type="CDD" id="cd01171">
    <property type="entry name" value="YXKO-related"/>
    <property type="match status" value="1"/>
</dbReference>
<keyword evidence="7 17" id="KW-0067">ATP-binding</keyword>
<feature type="binding site" evidence="18">
    <location>
        <position position="165"/>
    </location>
    <ligand>
        <name>(6S)-NADPHX</name>
        <dbReference type="ChEBI" id="CHEBI:64076"/>
    </ligand>
</feature>
<comment type="function">
    <text evidence="18">Catalyzes the epimerization of the S- and R-forms of NAD(P)HX, a damaged form of NAD(P)H that is a result of enzymatic or heat-dependent hydration. This is a prerequisite for the S-specific NAD(P)H-hydrate dehydratase to allow the repair of both epimers of NAD(P)HX.</text>
</comment>
<dbReference type="SUPFAM" id="SSF64153">
    <property type="entry name" value="YjeF N-terminal domain-like"/>
    <property type="match status" value="1"/>
</dbReference>
<comment type="similarity">
    <text evidence="3 19">In the N-terminal section; belongs to the NnrE/AIBP family.</text>
</comment>
<keyword evidence="8 17" id="KW-0521">NADP</keyword>
<dbReference type="HAMAP" id="MF_01966">
    <property type="entry name" value="NADHX_epimerase"/>
    <property type="match status" value="1"/>
</dbReference>
<evidence type="ECO:0000256" key="11">
    <source>
        <dbReference type="ARBA" id="ARBA00023235"/>
    </source>
</evidence>
<comment type="similarity">
    <text evidence="17">Belongs to the NnrD/CARKD family.</text>
</comment>
<comment type="similarity">
    <text evidence="4 19">In the C-terminal section; belongs to the NnrD/CARKD family.</text>
</comment>
<dbReference type="InterPro" id="IPR017953">
    <property type="entry name" value="Carbohydrate_kinase_pred_CS"/>
</dbReference>
<evidence type="ECO:0000256" key="7">
    <source>
        <dbReference type="ARBA" id="ARBA00022840"/>
    </source>
</evidence>
<accession>A0A6I3SJM9</accession>
<dbReference type="EC" id="5.1.99.6" evidence="19"/>
<dbReference type="InterPro" id="IPR036652">
    <property type="entry name" value="YjeF_N_dom_sf"/>
</dbReference>
<dbReference type="PROSITE" id="PS01050">
    <property type="entry name" value="YJEF_C_2"/>
    <property type="match status" value="1"/>
</dbReference>
<feature type="binding site" evidence="17">
    <location>
        <begin position="423"/>
        <end position="427"/>
    </location>
    <ligand>
        <name>AMP</name>
        <dbReference type="ChEBI" id="CHEBI:456215"/>
    </ligand>
</feature>
<evidence type="ECO:0000256" key="9">
    <source>
        <dbReference type="ARBA" id="ARBA00022958"/>
    </source>
</evidence>
<feature type="binding site" evidence="17">
    <location>
        <position position="267"/>
    </location>
    <ligand>
        <name>(6S)-NADPHX</name>
        <dbReference type="ChEBI" id="CHEBI:64076"/>
    </ligand>
</feature>
<feature type="binding site" evidence="18">
    <location>
        <position position="132"/>
    </location>
    <ligand>
        <name>K(+)</name>
        <dbReference type="ChEBI" id="CHEBI:29103"/>
    </ligand>
</feature>
<evidence type="ECO:0000256" key="19">
    <source>
        <dbReference type="PIRNR" id="PIRNR017184"/>
    </source>
</evidence>
<dbReference type="GO" id="GO:0046496">
    <property type="term" value="P:nicotinamide nucleotide metabolic process"/>
    <property type="evidence" value="ECO:0007669"/>
    <property type="project" value="UniProtKB-UniRule"/>
</dbReference>
<feature type="binding site" evidence="18">
    <location>
        <begin position="60"/>
        <end position="64"/>
    </location>
    <ligand>
        <name>(6S)-NADPHX</name>
        <dbReference type="ChEBI" id="CHEBI:64076"/>
    </ligand>
</feature>
<evidence type="ECO:0000256" key="6">
    <source>
        <dbReference type="ARBA" id="ARBA00022741"/>
    </source>
</evidence>
<evidence type="ECO:0000256" key="17">
    <source>
        <dbReference type="HAMAP-Rule" id="MF_01965"/>
    </source>
</evidence>
<feature type="domain" description="YjeF C-terminal" evidence="20">
    <location>
        <begin position="232"/>
        <end position="512"/>
    </location>
</feature>
<keyword evidence="12 17" id="KW-0456">Lyase</keyword>
<keyword evidence="23" id="KW-1185">Reference proteome</keyword>
<dbReference type="InterPro" id="IPR029056">
    <property type="entry name" value="Ribokinase-like"/>
</dbReference>
<proteinExistence type="inferred from homology"/>
<comment type="function">
    <text evidence="14 19">Bifunctional enzyme that catalyzes the epimerization of the S- and R-forms of NAD(P)HX and the dehydration of the S-form of NAD(P)HX at the expense of ADP, which is converted to AMP. This allows the repair of both epimers of NAD(P)HX, a damaged form of NAD(P)H that is a result of enzymatic or heat-dependent hydration.</text>
</comment>
<evidence type="ECO:0000259" key="21">
    <source>
        <dbReference type="PROSITE" id="PS51385"/>
    </source>
</evidence>
<dbReference type="PANTHER" id="PTHR12592">
    <property type="entry name" value="ATP-DEPENDENT (S)-NAD(P)H-HYDRATE DEHYDRATASE FAMILY MEMBER"/>
    <property type="match status" value="1"/>
</dbReference>
<feature type="binding site" evidence="17">
    <location>
        <position position="453"/>
    </location>
    <ligand>
        <name>(6S)-NADPHX</name>
        <dbReference type="ChEBI" id="CHEBI:64076"/>
    </ligand>
</feature>
<dbReference type="EMBL" id="WNKU01000007">
    <property type="protein sequence ID" value="MTV48932.1"/>
    <property type="molecule type" value="Genomic_DNA"/>
</dbReference>
<dbReference type="NCBIfam" id="TIGR00197">
    <property type="entry name" value="yjeF_nterm"/>
    <property type="match status" value="1"/>
</dbReference>
<comment type="function">
    <text evidence="17">Catalyzes the dehydration of the S-form of NAD(P)HX at the expense of ADP, which is converted to AMP. Together with NAD(P)HX epimerase, which catalyzes the epimerization of the S- and R-forms, the enzyme allows the repair of both epimers of NAD(P)HX, a damaged form of NAD(P)H that is a result of enzymatic or heat-dependent hydration.</text>
</comment>
<dbReference type="NCBIfam" id="TIGR00196">
    <property type="entry name" value="yjeF_cterm"/>
    <property type="match status" value="1"/>
</dbReference>
<comment type="similarity">
    <text evidence="18">Belongs to the NnrE/AIBP family.</text>
</comment>
<sequence>MRLVTAAEMGRLDARATEEYGIPSLILMENAGIQVAREVSRLLAGNIDGKRVLILCGKGNNGGDGFVAARHLINNGAEVILFLLASERDIKGDALTNLTIYQRMGGKVYSFQDPKDLNALRLALLSASVVVDAIYGTGFRGDVPELIAKAMTMINESDLPVLAVDLPSGLEADTGKIPSACLQAKVTVTLGLPKVGLVVEPGASAAGEVVVVDISIPGEMIANTRISRALLTGELCRNWLKRRPAMAHKGHFGHLLFAGGQTGMAGAAVLAVSGALRSGVGLVTAAVPESIYPLVVPQVPEAMTWPLPAVDGALTGDSLREKDCSPFSAAVIGPGMGRRPESADFLLALLEAMKGPVVLDADALFAMAGHIELLAAAQGPVILTPHPGEMARLTGLSTAEVEKDRLEVATRYAKEWGCVMVLKGSRTVIATPEGGLYINSTGNPGMATGGSGDVLAGVIGALAAQGVDAVHAAALGVYVHGLAGDLAARRYGQGAMKAGDIVDFLPEGWTQLDQAAMNLDGKQVAL</sequence>
<dbReference type="Pfam" id="PF01256">
    <property type="entry name" value="Carb_kinase"/>
    <property type="match status" value="1"/>
</dbReference>
<dbReference type="PIRSF" id="PIRSF017184">
    <property type="entry name" value="Nnr"/>
    <property type="match status" value="1"/>
</dbReference>
<dbReference type="Proteomes" id="UP000430670">
    <property type="component" value="Unassembled WGS sequence"/>
</dbReference>
<evidence type="ECO:0000256" key="12">
    <source>
        <dbReference type="ARBA" id="ARBA00023239"/>
    </source>
</evidence>
<comment type="subunit">
    <text evidence="17">Homotetramer.</text>
</comment>
<evidence type="ECO:0000256" key="3">
    <source>
        <dbReference type="ARBA" id="ARBA00006001"/>
    </source>
</evidence>
<keyword evidence="6 17" id="KW-0547">Nucleotide-binding</keyword>
<dbReference type="RefSeq" id="WP_155476034.1">
    <property type="nucleotide sequence ID" value="NZ_WNKU01000007.1"/>
</dbReference>
<dbReference type="InterPro" id="IPR004443">
    <property type="entry name" value="YjeF_N_dom"/>
</dbReference>
<feature type="binding site" evidence="17">
    <location>
        <position position="335"/>
    </location>
    <ligand>
        <name>(6S)-NADPHX</name>
        <dbReference type="ChEBI" id="CHEBI:64076"/>
    </ligand>
</feature>
<dbReference type="GO" id="GO:0046872">
    <property type="term" value="F:metal ion binding"/>
    <property type="evidence" value="ECO:0007669"/>
    <property type="project" value="UniProtKB-UniRule"/>
</dbReference>
<evidence type="ECO:0000313" key="23">
    <source>
        <dbReference type="Proteomes" id="UP000430670"/>
    </source>
</evidence>
<keyword evidence="11 18" id="KW-0413">Isomerase</keyword>
<comment type="cofactor">
    <cofactor evidence="18 19">
        <name>K(+)</name>
        <dbReference type="ChEBI" id="CHEBI:29103"/>
    </cofactor>
    <text evidence="18 19">Binds 1 potassium ion per subunit.</text>
</comment>
<feature type="binding site" evidence="18">
    <location>
        <position position="168"/>
    </location>
    <ligand>
        <name>K(+)</name>
        <dbReference type="ChEBI" id="CHEBI:29103"/>
    </ligand>
</feature>
<dbReference type="PROSITE" id="PS51385">
    <property type="entry name" value="YJEF_N"/>
    <property type="match status" value="1"/>
</dbReference>
<dbReference type="Gene3D" id="3.40.1190.20">
    <property type="match status" value="1"/>
</dbReference>
<comment type="caution">
    <text evidence="22">The sequence shown here is derived from an EMBL/GenBank/DDBJ whole genome shotgun (WGS) entry which is preliminary data.</text>
</comment>
<comment type="catalytic activity">
    <reaction evidence="2 18 19">
        <text>(6R)-NADPHX = (6S)-NADPHX</text>
        <dbReference type="Rhea" id="RHEA:32227"/>
        <dbReference type="ChEBI" id="CHEBI:64076"/>
        <dbReference type="ChEBI" id="CHEBI:64077"/>
        <dbReference type="EC" id="5.1.99.6"/>
    </reaction>
</comment>
<evidence type="ECO:0000256" key="18">
    <source>
        <dbReference type="HAMAP-Rule" id="MF_01966"/>
    </source>
</evidence>
<dbReference type="SUPFAM" id="SSF53613">
    <property type="entry name" value="Ribokinase-like"/>
    <property type="match status" value="1"/>
</dbReference>
<keyword evidence="9 18" id="KW-0630">Potassium</keyword>
<evidence type="ECO:0000256" key="1">
    <source>
        <dbReference type="ARBA" id="ARBA00000013"/>
    </source>
</evidence>
<dbReference type="PANTHER" id="PTHR12592:SF0">
    <property type="entry name" value="ATP-DEPENDENT (S)-NAD(P)H-HYDRATE DEHYDRATASE"/>
    <property type="match status" value="1"/>
</dbReference>
<dbReference type="HAMAP" id="MF_01965">
    <property type="entry name" value="NADHX_dehydratase"/>
    <property type="match status" value="1"/>
</dbReference>
<dbReference type="PROSITE" id="PS51383">
    <property type="entry name" value="YJEF_C_3"/>
    <property type="match status" value="1"/>
</dbReference>
<dbReference type="OrthoDB" id="9806925at2"/>
<dbReference type="GO" id="GO:0052856">
    <property type="term" value="F:NAD(P)HX epimerase activity"/>
    <property type="evidence" value="ECO:0007669"/>
    <property type="project" value="UniProtKB-UniRule"/>
</dbReference>
<dbReference type="AlphaFoldDB" id="A0A6I3SJM9"/>
<comment type="caution">
    <text evidence="18">Lacks conserved residue(s) required for the propagation of feature annotation.</text>
</comment>
<organism evidence="22 23">
    <name type="scientific">Heliobacterium mobile</name>
    <name type="common">Heliobacillus mobilis</name>
    <dbReference type="NCBI Taxonomy" id="28064"/>
    <lineage>
        <taxon>Bacteria</taxon>
        <taxon>Bacillati</taxon>
        <taxon>Bacillota</taxon>
        <taxon>Clostridia</taxon>
        <taxon>Eubacteriales</taxon>
        <taxon>Heliobacteriaceae</taxon>
        <taxon>Heliobacterium</taxon>
    </lineage>
</organism>
<evidence type="ECO:0000256" key="4">
    <source>
        <dbReference type="ARBA" id="ARBA00009524"/>
    </source>
</evidence>
<evidence type="ECO:0000256" key="16">
    <source>
        <dbReference type="ARBA" id="ARBA00049209"/>
    </source>
</evidence>
<protein>
    <recommendedName>
        <fullName evidence="19">Bifunctional NAD(P)H-hydrate repair enzyme</fullName>
    </recommendedName>
    <alternativeName>
        <fullName evidence="19">Nicotinamide nucleotide repair protein</fullName>
    </alternativeName>
    <domain>
        <recommendedName>
            <fullName evidence="19">ADP-dependent (S)-NAD(P)H-hydrate dehydratase</fullName>
            <ecNumber evidence="19">4.2.1.136</ecNumber>
        </recommendedName>
        <alternativeName>
            <fullName evidence="19">ADP-dependent NAD(P)HX dehydratase</fullName>
        </alternativeName>
    </domain>
    <domain>
        <recommendedName>
            <fullName evidence="19">NAD(P)H-hydrate epimerase</fullName>
            <ecNumber evidence="19">5.1.99.6</ecNumber>
        </recommendedName>
    </domain>
</protein>
<keyword evidence="5 18" id="KW-0479">Metal-binding</keyword>
<feature type="binding site" evidence="17">
    <location>
        <position position="452"/>
    </location>
    <ligand>
        <name>AMP</name>
        <dbReference type="ChEBI" id="CHEBI:456215"/>
    </ligand>
</feature>
<name>A0A6I3SJM9_HELMO</name>
<keyword evidence="13" id="KW-0511">Multifunctional enzyme</keyword>
<feature type="binding site" evidence="17">
    <location>
        <position position="386"/>
    </location>
    <ligand>
        <name>(6S)-NADPHX</name>
        <dbReference type="ChEBI" id="CHEBI:64076"/>
    </ligand>
</feature>
<dbReference type="Pfam" id="PF03853">
    <property type="entry name" value="YjeF_N"/>
    <property type="match status" value="1"/>
</dbReference>
<feature type="domain" description="YjeF N-terminal" evidence="21">
    <location>
        <begin position="9"/>
        <end position="222"/>
    </location>
</feature>
<evidence type="ECO:0000256" key="8">
    <source>
        <dbReference type="ARBA" id="ARBA00022857"/>
    </source>
</evidence>
<comment type="catalytic activity">
    <reaction evidence="1 18 19">
        <text>(6R)-NADHX = (6S)-NADHX</text>
        <dbReference type="Rhea" id="RHEA:32215"/>
        <dbReference type="ChEBI" id="CHEBI:64074"/>
        <dbReference type="ChEBI" id="CHEBI:64075"/>
        <dbReference type="EC" id="5.1.99.6"/>
    </reaction>
</comment>
<gene>
    <name evidence="17" type="primary">nnrD</name>
    <name evidence="18" type="synonym">nnrE</name>
    <name evidence="22" type="ORF">GJ688_08040</name>
</gene>
<dbReference type="GO" id="GO:0052855">
    <property type="term" value="F:ADP-dependent NAD(P)H-hydrate dehydratase activity"/>
    <property type="evidence" value="ECO:0007669"/>
    <property type="project" value="UniProtKB-UniRule"/>
</dbReference>
<evidence type="ECO:0000256" key="2">
    <source>
        <dbReference type="ARBA" id="ARBA00000909"/>
    </source>
</evidence>
<feature type="binding site" evidence="18">
    <location>
        <begin position="136"/>
        <end position="142"/>
    </location>
    <ligand>
        <name>(6S)-NADPHX</name>
        <dbReference type="ChEBI" id="CHEBI:64076"/>
    </ligand>
</feature>
<evidence type="ECO:0000256" key="15">
    <source>
        <dbReference type="ARBA" id="ARBA00048238"/>
    </source>
</evidence>
<dbReference type="InterPro" id="IPR000631">
    <property type="entry name" value="CARKD"/>
</dbReference>
<evidence type="ECO:0000256" key="13">
    <source>
        <dbReference type="ARBA" id="ARBA00023268"/>
    </source>
</evidence>
<reference evidence="22 23" key="1">
    <citation type="submission" date="2019-11" db="EMBL/GenBank/DDBJ databases">
        <title>Whole-genome sequence of a the green, strictly anaerobic photosynthetic bacterium Heliobacillus mobilis DSM 6151.</title>
        <authorList>
            <person name="Kyndt J.A."/>
            <person name="Meyer T.E."/>
        </authorList>
    </citation>
    <scope>NUCLEOTIDE SEQUENCE [LARGE SCALE GENOMIC DNA]</scope>
    <source>
        <strain evidence="22 23">DSM 6151</strain>
    </source>
</reference>
<evidence type="ECO:0000256" key="14">
    <source>
        <dbReference type="ARBA" id="ARBA00025153"/>
    </source>
</evidence>
<evidence type="ECO:0000256" key="10">
    <source>
        <dbReference type="ARBA" id="ARBA00023027"/>
    </source>
</evidence>
<dbReference type="GO" id="GO:0110051">
    <property type="term" value="P:metabolite repair"/>
    <property type="evidence" value="ECO:0007669"/>
    <property type="project" value="TreeGrafter"/>
</dbReference>
<dbReference type="EC" id="4.2.1.136" evidence="19"/>
<dbReference type="InterPro" id="IPR030677">
    <property type="entry name" value="Nnr"/>
</dbReference>
<feature type="binding site" evidence="18">
    <location>
        <position position="61"/>
    </location>
    <ligand>
        <name>K(+)</name>
        <dbReference type="ChEBI" id="CHEBI:29103"/>
    </ligand>
</feature>
<keyword evidence="10 17" id="KW-0520">NAD</keyword>
<evidence type="ECO:0000313" key="22">
    <source>
        <dbReference type="EMBL" id="MTV48932.1"/>
    </source>
</evidence>
<evidence type="ECO:0000256" key="5">
    <source>
        <dbReference type="ARBA" id="ARBA00022723"/>
    </source>
</evidence>
<evidence type="ECO:0000259" key="20">
    <source>
        <dbReference type="PROSITE" id="PS51383"/>
    </source>
</evidence>